<name>A0ABT3FPH4_9BACT</name>
<organism evidence="2 3">
    <name type="scientific">Luteolibacter flavescens</name>
    <dbReference type="NCBI Taxonomy" id="1859460"/>
    <lineage>
        <taxon>Bacteria</taxon>
        <taxon>Pseudomonadati</taxon>
        <taxon>Verrucomicrobiota</taxon>
        <taxon>Verrucomicrobiia</taxon>
        <taxon>Verrucomicrobiales</taxon>
        <taxon>Verrucomicrobiaceae</taxon>
        <taxon>Luteolibacter</taxon>
    </lineage>
</organism>
<evidence type="ECO:0000313" key="2">
    <source>
        <dbReference type="EMBL" id="MCW1885476.1"/>
    </source>
</evidence>
<comment type="caution">
    <text evidence="2">The sequence shown here is derived from an EMBL/GenBank/DDBJ whole genome shotgun (WGS) entry which is preliminary data.</text>
</comment>
<reference evidence="2 3" key="1">
    <citation type="submission" date="2022-10" db="EMBL/GenBank/DDBJ databases">
        <title>Luteolibacter flavescens strain MCCC 1K03193, whole genome shotgun sequencing project.</title>
        <authorList>
            <person name="Zhao G."/>
            <person name="Shen L."/>
        </authorList>
    </citation>
    <scope>NUCLEOTIDE SEQUENCE [LARGE SCALE GENOMIC DNA]</scope>
    <source>
        <strain evidence="2 3">MCCC 1K03193</strain>
    </source>
</reference>
<keyword evidence="3" id="KW-1185">Reference proteome</keyword>
<sequence>MSPASNGHLARMPKASESQRSACAALRPYPTAIPYHPISHHSAPPMHVVTIVTALGRNGWDTSSTSAVHGKTDHNTGPNHGKIPRPPKGP</sequence>
<dbReference type="RefSeq" id="WP_264501433.1">
    <property type="nucleotide sequence ID" value="NZ_JAPDDS010000006.1"/>
</dbReference>
<proteinExistence type="predicted"/>
<evidence type="ECO:0000256" key="1">
    <source>
        <dbReference type="SAM" id="MobiDB-lite"/>
    </source>
</evidence>
<accession>A0ABT3FPH4</accession>
<gene>
    <name evidence="2" type="ORF">OKA04_12120</name>
</gene>
<feature type="region of interest" description="Disordered" evidence="1">
    <location>
        <begin position="1"/>
        <end position="23"/>
    </location>
</feature>
<dbReference type="EMBL" id="JAPDDS010000006">
    <property type="protein sequence ID" value="MCW1885476.1"/>
    <property type="molecule type" value="Genomic_DNA"/>
</dbReference>
<protein>
    <submittedName>
        <fullName evidence="2">Uncharacterized protein</fullName>
    </submittedName>
</protein>
<dbReference type="Proteomes" id="UP001207930">
    <property type="component" value="Unassembled WGS sequence"/>
</dbReference>
<feature type="region of interest" description="Disordered" evidence="1">
    <location>
        <begin position="59"/>
        <end position="90"/>
    </location>
</feature>
<evidence type="ECO:0000313" key="3">
    <source>
        <dbReference type="Proteomes" id="UP001207930"/>
    </source>
</evidence>